<evidence type="ECO:0000256" key="7">
    <source>
        <dbReference type="ARBA" id="ARBA00033409"/>
    </source>
</evidence>
<evidence type="ECO:0000256" key="5">
    <source>
        <dbReference type="ARBA" id="ARBA00023172"/>
    </source>
</evidence>
<dbReference type="InterPro" id="IPR042242">
    <property type="entry name" value="RecO_C"/>
</dbReference>
<dbReference type="Proteomes" id="UP000182975">
    <property type="component" value="Unassembled WGS sequence"/>
</dbReference>
<accession>A0A172RYC7</accession>
<dbReference type="InterPro" id="IPR003717">
    <property type="entry name" value="RecO"/>
</dbReference>
<keyword evidence="11" id="KW-1185">Reference proteome</keyword>
<dbReference type="EMBL" id="FOEC01000009">
    <property type="protein sequence ID" value="SEO88013.1"/>
    <property type="molecule type" value="Genomic_DNA"/>
</dbReference>
<dbReference type="Gene3D" id="2.40.50.140">
    <property type="entry name" value="Nucleic acid-binding proteins"/>
    <property type="match status" value="1"/>
</dbReference>
<dbReference type="GO" id="GO:0006310">
    <property type="term" value="P:DNA recombination"/>
    <property type="evidence" value="ECO:0007669"/>
    <property type="project" value="UniProtKB-UniRule"/>
</dbReference>
<name>A0A172RYC7_9ACTN</name>
<evidence type="ECO:0000256" key="1">
    <source>
        <dbReference type="ARBA" id="ARBA00003065"/>
    </source>
</evidence>
<dbReference type="HAMAP" id="MF_00201">
    <property type="entry name" value="RecO"/>
    <property type="match status" value="1"/>
</dbReference>
<gene>
    <name evidence="8" type="primary">recO</name>
    <name evidence="10" type="ORF">SAMN02910314_01484</name>
</gene>
<dbReference type="STRING" id="79604.AAY81_05840"/>
<evidence type="ECO:0000313" key="10">
    <source>
        <dbReference type="EMBL" id="SEO88013.1"/>
    </source>
</evidence>
<evidence type="ECO:0000313" key="11">
    <source>
        <dbReference type="Proteomes" id="UP000182975"/>
    </source>
</evidence>
<dbReference type="Pfam" id="PF02565">
    <property type="entry name" value="RecO_C"/>
    <property type="match status" value="1"/>
</dbReference>
<keyword evidence="6 8" id="KW-0234">DNA repair</keyword>
<dbReference type="KEGG" id="ddt:AAY81_05840"/>
<evidence type="ECO:0000256" key="2">
    <source>
        <dbReference type="ARBA" id="ARBA00007452"/>
    </source>
</evidence>
<protein>
    <recommendedName>
        <fullName evidence="3 8">DNA repair protein RecO</fullName>
    </recommendedName>
    <alternativeName>
        <fullName evidence="7 8">Recombination protein O</fullName>
    </alternativeName>
</protein>
<dbReference type="SUPFAM" id="SSF50249">
    <property type="entry name" value="Nucleic acid-binding proteins"/>
    <property type="match status" value="1"/>
</dbReference>
<dbReference type="Gene3D" id="1.20.1440.120">
    <property type="entry name" value="Recombination protein O, C-terminal domain"/>
    <property type="match status" value="1"/>
</dbReference>
<dbReference type="InterPro" id="IPR022572">
    <property type="entry name" value="DNA_rep/recomb_RecO_N"/>
</dbReference>
<comment type="function">
    <text evidence="1 8">Involved in DNA repair and RecF pathway recombination.</text>
</comment>
<dbReference type="SUPFAM" id="SSF57863">
    <property type="entry name" value="ArfGap/RecO-like zinc finger"/>
    <property type="match status" value="1"/>
</dbReference>
<dbReference type="InterPro" id="IPR012340">
    <property type="entry name" value="NA-bd_OB-fold"/>
</dbReference>
<evidence type="ECO:0000256" key="8">
    <source>
        <dbReference type="HAMAP-Rule" id="MF_00201"/>
    </source>
</evidence>
<dbReference type="Pfam" id="PF11967">
    <property type="entry name" value="RecO_N"/>
    <property type="match status" value="1"/>
</dbReference>
<dbReference type="NCBIfam" id="TIGR00613">
    <property type="entry name" value="reco"/>
    <property type="match status" value="1"/>
</dbReference>
<reference evidence="11" key="1">
    <citation type="submission" date="2016-10" db="EMBL/GenBank/DDBJ databases">
        <authorList>
            <person name="Varghese N."/>
        </authorList>
    </citation>
    <scope>NUCLEOTIDE SEQUENCE [LARGE SCALE GENOMIC DNA]</scope>
    <source>
        <strain evidence="11">DSM 21843</strain>
    </source>
</reference>
<evidence type="ECO:0000259" key="9">
    <source>
        <dbReference type="Pfam" id="PF11967"/>
    </source>
</evidence>
<dbReference type="RefSeq" id="WP_066662550.1">
    <property type="nucleotide sequence ID" value="NZ_CP011402.1"/>
</dbReference>
<feature type="domain" description="DNA replication/recombination mediator RecO N-terminal" evidence="9">
    <location>
        <begin position="7"/>
        <end position="79"/>
    </location>
</feature>
<comment type="similarity">
    <text evidence="2 8">Belongs to the RecO family.</text>
</comment>
<evidence type="ECO:0000256" key="4">
    <source>
        <dbReference type="ARBA" id="ARBA00022763"/>
    </source>
</evidence>
<evidence type="ECO:0000256" key="3">
    <source>
        <dbReference type="ARBA" id="ARBA00021310"/>
    </source>
</evidence>
<dbReference type="GO" id="GO:0043590">
    <property type="term" value="C:bacterial nucleoid"/>
    <property type="evidence" value="ECO:0007669"/>
    <property type="project" value="TreeGrafter"/>
</dbReference>
<dbReference type="InterPro" id="IPR037278">
    <property type="entry name" value="ARFGAP/RecO"/>
</dbReference>
<evidence type="ECO:0000256" key="6">
    <source>
        <dbReference type="ARBA" id="ARBA00023204"/>
    </source>
</evidence>
<dbReference type="GO" id="GO:0006302">
    <property type="term" value="P:double-strand break repair"/>
    <property type="evidence" value="ECO:0007669"/>
    <property type="project" value="TreeGrafter"/>
</dbReference>
<organism evidence="10 11">
    <name type="scientific">Denitrobacterium detoxificans</name>
    <dbReference type="NCBI Taxonomy" id="79604"/>
    <lineage>
        <taxon>Bacteria</taxon>
        <taxon>Bacillati</taxon>
        <taxon>Actinomycetota</taxon>
        <taxon>Coriobacteriia</taxon>
        <taxon>Eggerthellales</taxon>
        <taxon>Eggerthellaceae</taxon>
        <taxon>Denitrobacterium</taxon>
    </lineage>
</organism>
<dbReference type="PANTHER" id="PTHR33991:SF1">
    <property type="entry name" value="DNA REPAIR PROTEIN RECO"/>
    <property type="match status" value="1"/>
</dbReference>
<dbReference type="AlphaFoldDB" id="A0A172RYC7"/>
<dbReference type="PANTHER" id="PTHR33991">
    <property type="entry name" value="DNA REPAIR PROTEIN RECO"/>
    <property type="match status" value="1"/>
</dbReference>
<proteinExistence type="inferred from homology"/>
<keyword evidence="5 8" id="KW-0233">DNA recombination</keyword>
<sequence>MATPTKSCRVLVVRKTKLRETDLIIAFLHEDGSLGQAVARGARKPGNTFASRLEYFCLADVLIAKGRGLPIVTEARCVNAHARLREDVLFNAASSPILDALAKCGQPDLPVPRLFDMACAALDELRSCQEDDAPAICAAFLVKLFAMLGFRPRVSTCVSCGAQVPLEHGAWRDFSFVEGGAVCVDCRSHVQTQRIEATTLLWVQTLLGQPFAHVRESHVPLQASFAVLHFAHQWFREHMGLNLKSLNFLLTSGLF</sequence>
<keyword evidence="4 8" id="KW-0227">DNA damage</keyword>